<dbReference type="EMBL" id="SRLO01000008">
    <property type="protein sequence ID" value="TNN87877.1"/>
    <property type="molecule type" value="Genomic_DNA"/>
</dbReference>
<keyword evidence="2" id="KW-1185">Reference proteome</keyword>
<comment type="caution">
    <text evidence="1">The sequence shown here is derived from an EMBL/GenBank/DDBJ whole genome shotgun (WGS) entry which is preliminary data.</text>
</comment>
<dbReference type="Proteomes" id="UP000314294">
    <property type="component" value="Unassembled WGS sequence"/>
</dbReference>
<gene>
    <name evidence="1" type="ORF">EYF80_001841</name>
</gene>
<protein>
    <submittedName>
        <fullName evidence="1">Uncharacterized protein</fullName>
    </submittedName>
</protein>
<evidence type="ECO:0000313" key="1">
    <source>
        <dbReference type="EMBL" id="TNN87877.1"/>
    </source>
</evidence>
<sequence length="122" mass="13527">MARRGWRDSSAAALPLLCRCSAIPHSLAPSAKSSRPLVLLSFTRKAGSVLGDFQTKFQCSAEQHKRKRMHAYVPSCDTSDVSCDPFGVSKHLVGDRSSKEEEGPTKKHPVCDWKPKTMWNVI</sequence>
<dbReference type="AlphaFoldDB" id="A0A4Z2JD30"/>
<accession>A0A4Z2JD30</accession>
<name>A0A4Z2JD30_9TELE</name>
<evidence type="ECO:0000313" key="2">
    <source>
        <dbReference type="Proteomes" id="UP000314294"/>
    </source>
</evidence>
<proteinExistence type="predicted"/>
<organism evidence="1 2">
    <name type="scientific">Liparis tanakae</name>
    <name type="common">Tanaka's snailfish</name>
    <dbReference type="NCBI Taxonomy" id="230148"/>
    <lineage>
        <taxon>Eukaryota</taxon>
        <taxon>Metazoa</taxon>
        <taxon>Chordata</taxon>
        <taxon>Craniata</taxon>
        <taxon>Vertebrata</taxon>
        <taxon>Euteleostomi</taxon>
        <taxon>Actinopterygii</taxon>
        <taxon>Neopterygii</taxon>
        <taxon>Teleostei</taxon>
        <taxon>Neoteleostei</taxon>
        <taxon>Acanthomorphata</taxon>
        <taxon>Eupercaria</taxon>
        <taxon>Perciformes</taxon>
        <taxon>Cottioidei</taxon>
        <taxon>Cottales</taxon>
        <taxon>Liparidae</taxon>
        <taxon>Liparis</taxon>
    </lineage>
</organism>
<reference evidence="1 2" key="1">
    <citation type="submission" date="2019-03" db="EMBL/GenBank/DDBJ databases">
        <title>First draft genome of Liparis tanakae, snailfish: a comprehensive survey of snailfish specific genes.</title>
        <authorList>
            <person name="Kim W."/>
            <person name="Song I."/>
            <person name="Jeong J.-H."/>
            <person name="Kim D."/>
            <person name="Kim S."/>
            <person name="Ryu S."/>
            <person name="Song J.Y."/>
            <person name="Lee S.K."/>
        </authorList>
    </citation>
    <scope>NUCLEOTIDE SEQUENCE [LARGE SCALE GENOMIC DNA]</scope>
    <source>
        <tissue evidence="1">Muscle</tissue>
    </source>
</reference>